<dbReference type="InterPro" id="IPR055354">
    <property type="entry name" value="DUF7507"/>
</dbReference>
<dbReference type="InterPro" id="IPR018247">
    <property type="entry name" value="EF_Hand_1_Ca_BS"/>
</dbReference>
<feature type="region of interest" description="Disordered" evidence="1">
    <location>
        <begin position="954"/>
        <end position="991"/>
    </location>
</feature>
<feature type="compositionally biased region" description="Polar residues" evidence="1">
    <location>
        <begin position="1485"/>
        <end position="1494"/>
    </location>
</feature>
<dbReference type="InterPro" id="IPR013783">
    <property type="entry name" value="Ig-like_fold"/>
</dbReference>
<feature type="compositionally biased region" description="Polar residues" evidence="1">
    <location>
        <begin position="695"/>
        <end position="706"/>
    </location>
</feature>
<accession>K2PRZ1</accession>
<dbReference type="PROSITE" id="PS00018">
    <property type="entry name" value="EF_HAND_1"/>
    <property type="match status" value="2"/>
</dbReference>
<feature type="domain" description="DUF7507" evidence="4">
    <location>
        <begin position="608"/>
        <end position="710"/>
    </location>
</feature>
<keyword evidence="2" id="KW-0732">Signal</keyword>
<dbReference type="InterPro" id="IPR001434">
    <property type="entry name" value="OmcB-like_DUF11"/>
</dbReference>
<evidence type="ECO:0000256" key="1">
    <source>
        <dbReference type="SAM" id="MobiDB-lite"/>
    </source>
</evidence>
<feature type="compositionally biased region" description="Acidic residues" evidence="1">
    <location>
        <begin position="711"/>
        <end position="731"/>
    </location>
</feature>
<feature type="domain" description="DUF7507" evidence="4">
    <location>
        <begin position="754"/>
        <end position="844"/>
    </location>
</feature>
<dbReference type="SUPFAM" id="SSF117074">
    <property type="entry name" value="Hypothetical protein PA1324"/>
    <property type="match status" value="1"/>
</dbReference>
<evidence type="ECO:0000259" key="4">
    <source>
        <dbReference type="Pfam" id="PF24346"/>
    </source>
</evidence>
<dbReference type="InterPro" id="IPR051172">
    <property type="entry name" value="Chlamydia_OmcB"/>
</dbReference>
<feature type="domain" description="DUF7507" evidence="4">
    <location>
        <begin position="1121"/>
        <end position="1220"/>
    </location>
</feature>
<feature type="domain" description="DUF7507" evidence="4">
    <location>
        <begin position="997"/>
        <end position="1095"/>
    </location>
</feature>
<evidence type="ECO:0000313" key="5">
    <source>
        <dbReference type="EMBL" id="EKF43847.1"/>
    </source>
</evidence>
<evidence type="ECO:0000313" key="6">
    <source>
        <dbReference type="Proteomes" id="UP000007374"/>
    </source>
</evidence>
<protein>
    <submittedName>
        <fullName evidence="5">Parallel beta-helix repeat-containing transcriptional regulator AraC</fullName>
    </submittedName>
</protein>
<evidence type="ECO:0000259" key="3">
    <source>
        <dbReference type="Pfam" id="PF01345"/>
    </source>
</evidence>
<feature type="signal peptide" evidence="2">
    <location>
        <begin position="1"/>
        <end position="21"/>
    </location>
</feature>
<name>K2PRZ1_9HYPH</name>
<feature type="region of interest" description="Disordered" evidence="1">
    <location>
        <begin position="1206"/>
        <end position="1235"/>
    </location>
</feature>
<dbReference type="NCBIfam" id="TIGR01451">
    <property type="entry name" value="B_ant_repeat"/>
    <property type="match status" value="7"/>
</dbReference>
<feature type="chain" id="PRO_5003863062" evidence="2">
    <location>
        <begin position="22"/>
        <end position="1972"/>
    </location>
</feature>
<evidence type="ECO:0000256" key="2">
    <source>
        <dbReference type="SAM" id="SignalP"/>
    </source>
</evidence>
<dbReference type="EMBL" id="AMSI01000002">
    <property type="protein sequence ID" value="EKF43847.1"/>
    <property type="molecule type" value="Genomic_DNA"/>
</dbReference>
<feature type="domain" description="DUF11" evidence="3">
    <location>
        <begin position="486"/>
        <end position="591"/>
    </location>
</feature>
<feature type="region of interest" description="Disordered" evidence="1">
    <location>
        <begin position="829"/>
        <end position="862"/>
    </location>
</feature>
<feature type="region of interest" description="Disordered" evidence="1">
    <location>
        <begin position="438"/>
        <end position="490"/>
    </location>
</feature>
<feature type="domain" description="DUF7507" evidence="4">
    <location>
        <begin position="1246"/>
        <end position="1344"/>
    </location>
</feature>
<dbReference type="RefSeq" id="WP_009755982.1">
    <property type="nucleotide sequence ID" value="NZ_AMSI01000002.1"/>
</dbReference>
<feature type="compositionally biased region" description="Polar residues" evidence="1">
    <location>
        <begin position="504"/>
        <end position="529"/>
    </location>
</feature>
<reference evidence="5 6" key="1">
    <citation type="journal article" date="2012" name="J. Bacteriol.">
        <title>Genome Sequence of Nitratireductor indicus Type Strain C115.</title>
        <authorList>
            <person name="Lai Q."/>
            <person name="Li G."/>
            <person name="Yu Z."/>
            <person name="Shao Z."/>
        </authorList>
    </citation>
    <scope>NUCLEOTIDE SEQUENCE [LARGE SCALE GENOMIC DNA]</scope>
    <source>
        <strain evidence="5 6">C115</strain>
    </source>
</reference>
<proteinExistence type="predicted"/>
<feature type="region of interest" description="Disordered" evidence="1">
    <location>
        <begin position="1473"/>
        <end position="1507"/>
    </location>
</feature>
<dbReference type="PATRIC" id="fig|1231190.3.peg.736"/>
<feature type="domain" description="DUF7507" evidence="4">
    <location>
        <begin position="1516"/>
        <end position="1628"/>
    </location>
</feature>
<dbReference type="eggNOG" id="COG1361">
    <property type="taxonomic scope" value="Bacteria"/>
</dbReference>
<dbReference type="Pfam" id="PF24346">
    <property type="entry name" value="DUF7507"/>
    <property type="match status" value="8"/>
</dbReference>
<feature type="domain" description="DUF7507" evidence="4">
    <location>
        <begin position="1380"/>
        <end position="1485"/>
    </location>
</feature>
<dbReference type="PANTHER" id="PTHR34819:SF4">
    <property type="entry name" value="LARGE CYSTEINE-RICH PERIPLASMIC PROTEIN OMCB"/>
    <property type="match status" value="1"/>
</dbReference>
<dbReference type="Gene3D" id="2.60.40.10">
    <property type="entry name" value="Immunoglobulins"/>
    <property type="match status" value="1"/>
</dbReference>
<dbReference type="Proteomes" id="UP000007374">
    <property type="component" value="Unassembled WGS sequence"/>
</dbReference>
<feature type="domain" description="DUF7507" evidence="4">
    <location>
        <begin position="867"/>
        <end position="968"/>
    </location>
</feature>
<dbReference type="STRING" id="721133.SAMN05216176_101613"/>
<sequence length="1972" mass="202142">MLVLMVCGIAAAMIETGPAFAQQGIGIQGEAISGLIGIDKNGTGSTACPAGQFLVGVTHSDIVSGTTTAIGMTGRVDLSCASITTDGTAVTLGVPSAVSGRAYANSGTPQTATCPAGEIAFYFYGRDRISNAGGDRWASQVGIACRPVMLAAGDWIQLDSSVPVVRRDAGNVENNGTHTSRGPFCGSQDVTYGYAIQLGGVGYDGIKARCANFSQARHSAHLTFDNFAWDQSIGGTGWLVDLTRNSTAMTEGVGKLPYASVSANDAAEFQEMYELYVHNGADYGATAGQRPSGIDTNTYVELGSCAQGQTLALRQDNTCTLTVAGRPDIAVTMTPPATFTGYAEPQTLTMTATNYGPGATGSDGYTLVATLPAGWSVDGTLPADCAVSGQLVTCALDPSPLAAAASPGASGGTKSFDIPVAVDYPTAGGTHDFSVALGRSVPDGDGNPANVDYDTSNDSVTSSFDFQPTPAAVAEPNKTVTDANGNGIAEPGEQLTYTITLTNNGSTDATNYGVTDNLDPNTTHQSSDNGGSHAGGSPGGTVTWSNLTVPAQVGSTPGTLVLTTIVTVVDPLPPGARISNGAYQTGTTPPDCSANPPPSSCAVLAIAASLQLQKTATLNDANGNGQPDVGESIDYAFTVANTGGLNIDNITLTDPNVPISGGAISLAPGDSNSSAFSAVHVLAAEDIDAGRFENQASAQGTASDGTAVTDLSDDPSDSTDVDANGDGEPDDVTVVTLVRNPSYDFIKEGVLDDANGNGQADAGEVINYTFTVENTGNVTLTDVTVTDSKATVSGSPIPTLAAGAVDDTSVTGTYVVTEADLASGSVDNVASATAKDPQGNDISKQSRPRDGAEGDSTSLETPMDASYDFVKEAAHDDANGNGLIDAGEVMNYTFTVTNTGNVSLTDVVVTDSRATVSGSPLAGPLAPGAVDTTSVTGTYTVTQADIDAGDLDNVASATAKDPNGDDVSRQSRPPDGTEGDPTRPPGGVQKVSDYDFVKDAAHDDANGNGLMDAGEIINYTFTVTNTGNTTLTDVTVTDDRATVSGSPIPTLAPGTVDNTSVTGVYTITQADIDAGKIENVASATAKDPDGNDVSKQSAPPGGNPGDPSGFPEVETVSDYDFVKEATHDDANGNGRVDVNETINYVFTVENTGNTTLTDVVVTDSKATVSGSPIPTLAPGAVDATSVTGVYTVTQADIDSGNVENTATATAKDPKGNDITQTSRPPGGNPGESTDFPVEGKGEFDLVKDVTLNDANGNGFADAGETLSYAFTVTNTGNVSLTDIVVTDSKATVSGSPIAGPLAPGDSDTSATGSYTIQQADVDSGSFENTASAVAKDPKGEDVTAVSRPPDGAPGDTTVITFEANPSVKLELVDTLVDLDGDGFPEPGETVTYAFRIINTGNVTLSGLSIASLDVSSVDIVVPADITPLAAVPVSGGPISSLLPGAEDTGTFTASHPLTAADIEDGRIDATALVTGSAPNGDPVSDISNDPDSSGTVGGEGQSDNPTVTLLPQKLSLALEKSGAYQGAPGRFAEAGDTILYTFTVTNDGNVPASDVKPADPGPTFNGKPATGALSAFSPASANLDPGQSQDFTASYTLSDADVANAQNVEDGIVNKATAEGTGLKGRKAQAPEAMAIVNLPGFAITKMTPLSEVRRGGRVPYTIRVKPLGLSGSMVTNIVDQTPVGFAYVSGTATLDGNPATPKVEGRRLVFENVTLQNEQAVEIGLTLAVTAAAKPDEYVNRAWVEDLTGNVISFIARAVVEVVVEAVFDCGDILGKVFDDKNRNGYQDAGEPGLPGVRVATVKGLLVTSDQHGRFHVACAELPDQRIGTNYILKLDPRSLPSGYRITTENPRVVRLTAGKASEFSFGASIGRVVRLDLTDEAFDRGMIELRPEWRERVSRLITVLDQEPSVLRLSYYGADSRSKLVARRLKAVRKLIADEWRNVGGRYRLEIETRAETGAPASTLSGPVYK</sequence>
<feature type="compositionally biased region" description="Polar residues" evidence="1">
    <location>
        <begin position="453"/>
        <end position="466"/>
    </location>
</feature>
<dbReference type="InterPro" id="IPR047589">
    <property type="entry name" value="DUF11_rpt"/>
</dbReference>
<gene>
    <name evidence="5" type="ORF">NA8A_03505</name>
</gene>
<feature type="region of interest" description="Disordered" evidence="1">
    <location>
        <begin position="1291"/>
        <end position="1312"/>
    </location>
</feature>
<feature type="region of interest" description="Disordered" evidence="1">
    <location>
        <begin position="695"/>
        <end position="731"/>
    </location>
</feature>
<keyword evidence="6" id="KW-1185">Reference proteome</keyword>
<comment type="caution">
    <text evidence="5">The sequence shown here is derived from an EMBL/GenBank/DDBJ whole genome shotgun (WGS) entry which is preliminary data.</text>
</comment>
<feature type="region of interest" description="Disordered" evidence="1">
    <location>
        <begin position="504"/>
        <end position="546"/>
    </location>
</feature>
<feature type="region of interest" description="Disordered" evidence="1">
    <location>
        <begin position="1332"/>
        <end position="1355"/>
    </location>
</feature>
<organism evidence="5 6">
    <name type="scientific">Nitratireductor indicus C115</name>
    <dbReference type="NCBI Taxonomy" id="1231190"/>
    <lineage>
        <taxon>Bacteria</taxon>
        <taxon>Pseudomonadati</taxon>
        <taxon>Pseudomonadota</taxon>
        <taxon>Alphaproteobacteria</taxon>
        <taxon>Hyphomicrobiales</taxon>
        <taxon>Phyllobacteriaceae</taxon>
        <taxon>Nitratireductor</taxon>
    </lineage>
</organism>
<feature type="region of interest" description="Disordered" evidence="1">
    <location>
        <begin position="1084"/>
        <end position="1113"/>
    </location>
</feature>
<dbReference type="Pfam" id="PF01345">
    <property type="entry name" value="DUF11"/>
    <property type="match status" value="1"/>
</dbReference>
<dbReference type="PANTHER" id="PTHR34819">
    <property type="entry name" value="LARGE CYSTEINE-RICH PERIPLASMIC PROTEIN OMCB"/>
    <property type="match status" value="1"/>
</dbReference>